<proteinExistence type="predicted"/>
<gene>
    <name evidence="2" type="ORF">SANT12839_035730</name>
    <name evidence="3" type="ORF">V2K49_43440</name>
</gene>
<dbReference type="Proteomes" id="UP000299290">
    <property type="component" value="Unassembled WGS sequence"/>
</dbReference>
<evidence type="ECO:0000256" key="1">
    <source>
        <dbReference type="SAM" id="Phobius"/>
    </source>
</evidence>
<accession>A0A4D4K0T8</accession>
<name>A0A4D4K0T8_9ACTN</name>
<comment type="caution">
    <text evidence="2">The sequence shown here is derived from an EMBL/GenBank/DDBJ whole genome shotgun (WGS) entry which is preliminary data.</text>
</comment>
<dbReference type="RefSeq" id="WP_156107794.1">
    <property type="nucleotide sequence ID" value="NZ_BJHV01000001.1"/>
</dbReference>
<dbReference type="Proteomes" id="UP001354649">
    <property type="component" value="Unassembled WGS sequence"/>
</dbReference>
<keyword evidence="4" id="KW-1185">Reference proteome</keyword>
<evidence type="ECO:0000313" key="3">
    <source>
        <dbReference type="EMBL" id="MEE4589781.1"/>
    </source>
</evidence>
<evidence type="ECO:0000313" key="4">
    <source>
        <dbReference type="Proteomes" id="UP000299290"/>
    </source>
</evidence>
<dbReference type="GeneID" id="97431357"/>
<dbReference type="EMBL" id="JAZBJQ010000055">
    <property type="protein sequence ID" value="MEE4589781.1"/>
    <property type="molecule type" value="Genomic_DNA"/>
</dbReference>
<organism evidence="2 4">
    <name type="scientific">Streptomyces antimycoticus</name>
    <dbReference type="NCBI Taxonomy" id="68175"/>
    <lineage>
        <taxon>Bacteria</taxon>
        <taxon>Bacillati</taxon>
        <taxon>Actinomycetota</taxon>
        <taxon>Actinomycetes</taxon>
        <taxon>Kitasatosporales</taxon>
        <taxon>Streptomycetaceae</taxon>
        <taxon>Streptomyces</taxon>
        <taxon>Streptomyces violaceusniger group</taxon>
    </lineage>
</organism>
<reference evidence="3 5" key="2">
    <citation type="submission" date="2023-11" db="EMBL/GenBank/DDBJ databases">
        <title>30 novel species of actinomycetes from the DSMZ collection.</title>
        <authorList>
            <person name="Nouioui I."/>
        </authorList>
    </citation>
    <scope>NUCLEOTIDE SEQUENCE [LARGE SCALE GENOMIC DNA]</scope>
    <source>
        <strain evidence="3 5">DSM 41602</strain>
    </source>
</reference>
<reference evidence="2 4" key="1">
    <citation type="journal article" date="2020" name="Int. J. Syst. Evol. Microbiol.">
        <title>Reclassification of Streptomyces castelarensis and Streptomyces sporoclivatus as later heterotypic synonyms of Streptomyces antimycoticus.</title>
        <authorList>
            <person name="Komaki H."/>
            <person name="Tamura T."/>
        </authorList>
    </citation>
    <scope>NUCLEOTIDE SEQUENCE [LARGE SCALE GENOMIC DNA]</scope>
    <source>
        <strain evidence="2 4">NBRC 12839</strain>
    </source>
</reference>
<keyword evidence="1" id="KW-0812">Transmembrane</keyword>
<dbReference type="EMBL" id="BJHV01000001">
    <property type="protein sequence ID" value="GDY42691.1"/>
    <property type="molecule type" value="Genomic_DNA"/>
</dbReference>
<keyword evidence="1" id="KW-0472">Membrane</keyword>
<feature type="transmembrane region" description="Helical" evidence="1">
    <location>
        <begin position="23"/>
        <end position="44"/>
    </location>
</feature>
<keyword evidence="1" id="KW-1133">Transmembrane helix</keyword>
<dbReference type="AlphaFoldDB" id="A0A4D4K0T8"/>
<sequence>MPDMTGLTEALAATSHSNDGPGALLRIVIVVGVVGAALLAWFLLRGYKQD</sequence>
<protein>
    <submittedName>
        <fullName evidence="2">Uncharacterized protein</fullName>
    </submittedName>
</protein>
<evidence type="ECO:0000313" key="2">
    <source>
        <dbReference type="EMBL" id="GDY42691.1"/>
    </source>
</evidence>
<evidence type="ECO:0000313" key="5">
    <source>
        <dbReference type="Proteomes" id="UP001354649"/>
    </source>
</evidence>